<dbReference type="PROSITE" id="PS00108">
    <property type="entry name" value="PROTEIN_KINASE_ST"/>
    <property type="match status" value="1"/>
</dbReference>
<keyword evidence="2" id="KW-0808">Transferase</keyword>
<organism evidence="2 3">
    <name type="scientific">Lophiotrema nucula</name>
    <dbReference type="NCBI Taxonomy" id="690887"/>
    <lineage>
        <taxon>Eukaryota</taxon>
        <taxon>Fungi</taxon>
        <taxon>Dikarya</taxon>
        <taxon>Ascomycota</taxon>
        <taxon>Pezizomycotina</taxon>
        <taxon>Dothideomycetes</taxon>
        <taxon>Pleosporomycetidae</taxon>
        <taxon>Pleosporales</taxon>
        <taxon>Lophiotremataceae</taxon>
        <taxon>Lophiotrema</taxon>
    </lineage>
</organism>
<evidence type="ECO:0000259" key="1">
    <source>
        <dbReference type="PROSITE" id="PS50011"/>
    </source>
</evidence>
<reference evidence="2" key="1">
    <citation type="journal article" date="2020" name="Stud. Mycol.">
        <title>101 Dothideomycetes genomes: a test case for predicting lifestyles and emergence of pathogens.</title>
        <authorList>
            <person name="Haridas S."/>
            <person name="Albert R."/>
            <person name="Binder M."/>
            <person name="Bloem J."/>
            <person name="Labutti K."/>
            <person name="Salamov A."/>
            <person name="Andreopoulos B."/>
            <person name="Baker S."/>
            <person name="Barry K."/>
            <person name="Bills G."/>
            <person name="Bluhm B."/>
            <person name="Cannon C."/>
            <person name="Castanera R."/>
            <person name="Culley D."/>
            <person name="Daum C."/>
            <person name="Ezra D."/>
            <person name="Gonzalez J."/>
            <person name="Henrissat B."/>
            <person name="Kuo A."/>
            <person name="Liang C."/>
            <person name="Lipzen A."/>
            <person name="Lutzoni F."/>
            <person name="Magnuson J."/>
            <person name="Mondo S."/>
            <person name="Nolan M."/>
            <person name="Ohm R."/>
            <person name="Pangilinan J."/>
            <person name="Park H.-J."/>
            <person name="Ramirez L."/>
            <person name="Alfaro M."/>
            <person name="Sun H."/>
            <person name="Tritt A."/>
            <person name="Yoshinaga Y."/>
            <person name="Zwiers L.-H."/>
            <person name="Turgeon B."/>
            <person name="Goodwin S."/>
            <person name="Spatafora J."/>
            <person name="Crous P."/>
            <person name="Grigoriev I."/>
        </authorList>
    </citation>
    <scope>NUCLEOTIDE SEQUENCE</scope>
    <source>
        <strain evidence="2">CBS 627.86</strain>
    </source>
</reference>
<dbReference type="Pfam" id="PF00069">
    <property type="entry name" value="Pkinase"/>
    <property type="match status" value="1"/>
</dbReference>
<dbReference type="GO" id="GO:0005524">
    <property type="term" value="F:ATP binding"/>
    <property type="evidence" value="ECO:0007669"/>
    <property type="project" value="InterPro"/>
</dbReference>
<proteinExistence type="predicted"/>
<dbReference type="GO" id="GO:0004672">
    <property type="term" value="F:protein kinase activity"/>
    <property type="evidence" value="ECO:0007669"/>
    <property type="project" value="InterPro"/>
</dbReference>
<sequence length="379" mass="44021">MALTQSISASTGVFFLEDFPQYHRRVDSLGSGSQARVELWQNVHTKDLFAVKILKKREGTDYPKEVKIHQQLGHHDSIVHCYAFYFQQPTPETDCILFEPCSKRDLFDFWYDQRQFNKAIFSEGFIWSVYFQLASALAFLHEGVGAKDGNDFWQPVVHCDIKMENVLIKDFGTKSDMSGIKIKLSDFGMARNYNPRDNLMLKHWGTPQFWPPESTYDRPIAAPPSDVWAIGGIIHKITNSFSPIQDPKAFEALAKQELPNHPFFSNANLSKQKKTFVFEASVPRQVWPINLEEFEQDPFRGRRYRWTPKYSDELNRCMMLALEWDKDKRAIASFLRAQLEEGQAAYHFAELQEEHSSFLEDDEDSGDEDEGLEYENLLM</sequence>
<dbReference type="OrthoDB" id="310217at2759"/>
<dbReference type="InterPro" id="IPR000719">
    <property type="entry name" value="Prot_kinase_dom"/>
</dbReference>
<dbReference type="SUPFAM" id="SSF56112">
    <property type="entry name" value="Protein kinase-like (PK-like)"/>
    <property type="match status" value="1"/>
</dbReference>
<dbReference type="EMBL" id="ML977352">
    <property type="protein sequence ID" value="KAF2107699.1"/>
    <property type="molecule type" value="Genomic_DNA"/>
</dbReference>
<dbReference type="AlphaFoldDB" id="A0A6A5YKB7"/>
<dbReference type="InterPro" id="IPR008271">
    <property type="entry name" value="Ser/Thr_kinase_AS"/>
</dbReference>
<evidence type="ECO:0000313" key="2">
    <source>
        <dbReference type="EMBL" id="KAF2107699.1"/>
    </source>
</evidence>
<dbReference type="PANTHER" id="PTHR24347">
    <property type="entry name" value="SERINE/THREONINE-PROTEIN KINASE"/>
    <property type="match status" value="1"/>
</dbReference>
<dbReference type="CDD" id="cd00180">
    <property type="entry name" value="PKc"/>
    <property type="match status" value="1"/>
</dbReference>
<protein>
    <submittedName>
        <fullName evidence="2">Kinase-like domain-containing protein</fullName>
    </submittedName>
</protein>
<feature type="domain" description="Protein kinase" evidence="1">
    <location>
        <begin position="23"/>
        <end position="358"/>
    </location>
</feature>
<dbReference type="SMART" id="SM00220">
    <property type="entry name" value="S_TKc"/>
    <property type="match status" value="1"/>
</dbReference>
<name>A0A6A5YKB7_9PLEO</name>
<dbReference type="PROSITE" id="PS50011">
    <property type="entry name" value="PROTEIN_KINASE_DOM"/>
    <property type="match status" value="1"/>
</dbReference>
<dbReference type="Gene3D" id="1.10.510.10">
    <property type="entry name" value="Transferase(Phosphotransferase) domain 1"/>
    <property type="match status" value="1"/>
</dbReference>
<dbReference type="Proteomes" id="UP000799770">
    <property type="component" value="Unassembled WGS sequence"/>
</dbReference>
<dbReference type="InterPro" id="IPR011009">
    <property type="entry name" value="Kinase-like_dom_sf"/>
</dbReference>
<keyword evidence="2" id="KW-0418">Kinase</keyword>
<evidence type="ECO:0000313" key="3">
    <source>
        <dbReference type="Proteomes" id="UP000799770"/>
    </source>
</evidence>
<keyword evidence="3" id="KW-1185">Reference proteome</keyword>
<gene>
    <name evidence="2" type="ORF">BDV96DRAFT_505790</name>
</gene>
<accession>A0A6A5YKB7</accession>